<dbReference type="Pfam" id="PF07687">
    <property type="entry name" value="M20_dimer"/>
    <property type="match status" value="1"/>
</dbReference>
<dbReference type="SUPFAM" id="SSF55031">
    <property type="entry name" value="Bacterial exopeptidase dimerisation domain"/>
    <property type="match status" value="1"/>
</dbReference>
<accession>A0A5M3XEL0</accession>
<evidence type="ECO:0000313" key="3">
    <source>
        <dbReference type="EMBL" id="GES20057.1"/>
    </source>
</evidence>
<keyword evidence="1 3" id="KW-0378">Hydrolase</keyword>
<reference evidence="3 4" key="1">
    <citation type="submission" date="2019-10" db="EMBL/GenBank/DDBJ databases">
        <title>Whole genome shotgun sequence of Acrocarpospora pleiomorpha NBRC 16267.</title>
        <authorList>
            <person name="Ichikawa N."/>
            <person name="Kimura A."/>
            <person name="Kitahashi Y."/>
            <person name="Komaki H."/>
            <person name="Oguchi A."/>
        </authorList>
    </citation>
    <scope>NUCLEOTIDE SEQUENCE [LARGE SCALE GENOMIC DNA]</scope>
    <source>
        <strain evidence="3 4">NBRC 16267</strain>
    </source>
</reference>
<comment type="caution">
    <text evidence="3">The sequence shown here is derived from an EMBL/GenBank/DDBJ whole genome shotgun (WGS) entry which is preliminary data.</text>
</comment>
<dbReference type="InterPro" id="IPR011650">
    <property type="entry name" value="Peptidase_M20_dimer"/>
</dbReference>
<feature type="domain" description="Peptidase M20 dimerisation" evidence="2">
    <location>
        <begin position="194"/>
        <end position="284"/>
    </location>
</feature>
<evidence type="ECO:0000259" key="2">
    <source>
        <dbReference type="Pfam" id="PF07687"/>
    </source>
</evidence>
<dbReference type="EMBL" id="BLAF01000014">
    <property type="protein sequence ID" value="GES20057.1"/>
    <property type="molecule type" value="Genomic_DNA"/>
</dbReference>
<dbReference type="PANTHER" id="PTHR11014">
    <property type="entry name" value="PEPTIDASE M20 FAMILY MEMBER"/>
    <property type="match status" value="1"/>
</dbReference>
<dbReference type="Proteomes" id="UP000377595">
    <property type="component" value="Unassembled WGS sequence"/>
</dbReference>
<dbReference type="Pfam" id="PF01546">
    <property type="entry name" value="Peptidase_M20"/>
    <property type="match status" value="1"/>
</dbReference>
<dbReference type="InterPro" id="IPR017439">
    <property type="entry name" value="Amidohydrolase"/>
</dbReference>
<name>A0A5M3XEL0_9ACTN</name>
<evidence type="ECO:0000256" key="1">
    <source>
        <dbReference type="ARBA" id="ARBA00022801"/>
    </source>
</evidence>
<dbReference type="AlphaFoldDB" id="A0A5M3XEL0"/>
<dbReference type="PANTHER" id="PTHR11014:SF63">
    <property type="entry name" value="METALLOPEPTIDASE, PUTATIVE (AFU_ORTHOLOGUE AFUA_6G09600)-RELATED"/>
    <property type="match status" value="1"/>
</dbReference>
<dbReference type="CDD" id="cd03886">
    <property type="entry name" value="M20_Acy1"/>
    <property type="match status" value="1"/>
</dbReference>
<keyword evidence="4" id="KW-1185">Reference proteome</keyword>
<evidence type="ECO:0000313" key="4">
    <source>
        <dbReference type="Proteomes" id="UP000377595"/>
    </source>
</evidence>
<dbReference type="NCBIfam" id="TIGR01891">
    <property type="entry name" value="amidohydrolases"/>
    <property type="match status" value="1"/>
</dbReference>
<proteinExistence type="predicted"/>
<dbReference type="Gene3D" id="3.40.630.10">
    <property type="entry name" value="Zn peptidases"/>
    <property type="match status" value="1"/>
</dbReference>
<dbReference type="GO" id="GO:0019877">
    <property type="term" value="P:diaminopimelate biosynthetic process"/>
    <property type="evidence" value="ECO:0007669"/>
    <property type="project" value="UniProtKB-ARBA"/>
</dbReference>
<protein>
    <submittedName>
        <fullName evidence="3">N-acyl-L-amino acid amidohydrolase</fullName>
    </submittedName>
</protein>
<dbReference type="GO" id="GO:0050118">
    <property type="term" value="F:N-acetyldiaminopimelate deacetylase activity"/>
    <property type="evidence" value="ECO:0007669"/>
    <property type="project" value="UniProtKB-ARBA"/>
</dbReference>
<dbReference type="RefSeq" id="WP_246264464.1">
    <property type="nucleotide sequence ID" value="NZ_BAAAHM010000008.1"/>
</dbReference>
<dbReference type="InterPro" id="IPR036264">
    <property type="entry name" value="Bact_exopeptidase_dim_dom"/>
</dbReference>
<dbReference type="SUPFAM" id="SSF53187">
    <property type="entry name" value="Zn-dependent exopeptidases"/>
    <property type="match status" value="1"/>
</dbReference>
<sequence length="393" mass="40302">MTESIPLIVTGLADRLKGALHEELPAAVELRRRLHAAPDPSGAEGPTRDLVLAELAGHPVDLVAGTGALVRIGGPGPAVGVRAELDALAVTERTGVPWASTRVGCMHACGHDVHLAALVALCRAVAATPGAQPLVAVLQPREETYPSGARDIAGSALLREHQLTSIIGAHVQPTLPRGEVAATPGTVNAAADEFILTVRGHGGHAAYPHLTSDPVLALAHVIIGLQHIVSRNVDPISSAVLGVSTLRAGSAANVVPDQAVAAGTVRAMNEATREQVHTQLGEVADLLARAHGCTAEVTITRGEPVLHNDSRLAARAGAELAGLGLTPSRPMLSFGADDFSYLSTALPGLMMFVGVGTGERVRLHGADFLPPDEAVTDVALAMLAGYLAAAEAE</sequence>
<gene>
    <name evidence="3" type="ORF">Aple_029530</name>
</gene>
<dbReference type="Gene3D" id="3.30.70.360">
    <property type="match status" value="1"/>
</dbReference>
<organism evidence="3 4">
    <name type="scientific">Acrocarpospora pleiomorpha</name>
    <dbReference type="NCBI Taxonomy" id="90975"/>
    <lineage>
        <taxon>Bacteria</taxon>
        <taxon>Bacillati</taxon>
        <taxon>Actinomycetota</taxon>
        <taxon>Actinomycetes</taxon>
        <taxon>Streptosporangiales</taxon>
        <taxon>Streptosporangiaceae</taxon>
        <taxon>Acrocarpospora</taxon>
    </lineage>
</organism>
<dbReference type="InterPro" id="IPR002933">
    <property type="entry name" value="Peptidase_M20"/>
</dbReference>
<dbReference type="FunFam" id="3.30.70.360:FF:000001">
    <property type="entry name" value="N-acetyldiaminopimelate deacetylase"/>
    <property type="match status" value="1"/>
</dbReference>